<keyword evidence="9" id="KW-1185">Reference proteome</keyword>
<keyword evidence="3 7" id="KW-0812">Transmembrane</keyword>
<dbReference type="EMBL" id="QKMR01000002">
    <property type="protein sequence ID" value="PYG89832.1"/>
    <property type="molecule type" value="Genomic_DNA"/>
</dbReference>
<proteinExistence type="predicted"/>
<dbReference type="InterPro" id="IPR022781">
    <property type="entry name" value="Flagellar_biosynth_FliO"/>
</dbReference>
<evidence type="ECO:0000256" key="7">
    <source>
        <dbReference type="SAM" id="Phobius"/>
    </source>
</evidence>
<keyword evidence="5 7" id="KW-0472">Membrane</keyword>
<accession>A0A318XT12</accession>
<evidence type="ECO:0000313" key="9">
    <source>
        <dbReference type="Proteomes" id="UP000248132"/>
    </source>
</evidence>
<dbReference type="GO" id="GO:0044781">
    <property type="term" value="P:bacterial-type flagellum organization"/>
    <property type="evidence" value="ECO:0007669"/>
    <property type="project" value="InterPro"/>
</dbReference>
<name>A0A318XT12_9FIRM</name>
<comment type="subcellular location">
    <subcellularLocation>
        <location evidence="1">Cell membrane</location>
    </subcellularLocation>
</comment>
<dbReference type="Pfam" id="PF04347">
    <property type="entry name" value="FliO"/>
    <property type="match status" value="1"/>
</dbReference>
<dbReference type="AlphaFoldDB" id="A0A318XT12"/>
<evidence type="ECO:0000256" key="5">
    <source>
        <dbReference type="ARBA" id="ARBA00023136"/>
    </source>
</evidence>
<protein>
    <submittedName>
        <fullName evidence="8">Flagellar protein FliO/FliZ</fullName>
    </submittedName>
</protein>
<evidence type="ECO:0000256" key="6">
    <source>
        <dbReference type="SAM" id="MobiDB-lite"/>
    </source>
</evidence>
<evidence type="ECO:0000256" key="2">
    <source>
        <dbReference type="ARBA" id="ARBA00022475"/>
    </source>
</evidence>
<dbReference type="OrthoDB" id="1739452at2"/>
<keyword evidence="8" id="KW-0282">Flagellum</keyword>
<evidence type="ECO:0000256" key="4">
    <source>
        <dbReference type="ARBA" id="ARBA00022989"/>
    </source>
</evidence>
<feature type="compositionally biased region" description="Polar residues" evidence="6">
    <location>
        <begin position="125"/>
        <end position="137"/>
    </location>
</feature>
<gene>
    <name evidence="8" type="ORF">LY28_00429</name>
</gene>
<keyword evidence="8" id="KW-0966">Cell projection</keyword>
<evidence type="ECO:0000256" key="3">
    <source>
        <dbReference type="ARBA" id="ARBA00022692"/>
    </source>
</evidence>
<evidence type="ECO:0000313" key="8">
    <source>
        <dbReference type="EMBL" id="PYG89832.1"/>
    </source>
</evidence>
<reference evidence="8 9" key="1">
    <citation type="submission" date="2018-06" db="EMBL/GenBank/DDBJ databases">
        <title>Genomic Encyclopedia of Type Strains, Phase I: the one thousand microbial genomes (KMG-I) project.</title>
        <authorList>
            <person name="Kyrpides N."/>
        </authorList>
    </citation>
    <scope>NUCLEOTIDE SEQUENCE [LARGE SCALE GENOMIC DNA]</scope>
    <source>
        <strain evidence="8 9">DSM 19573</strain>
    </source>
</reference>
<sequence>MGIGDYLFAIFASILVFGLLILTTRILSYKSKKILKGNYMQIVETVSLGVTNRIHLVKIGDEFFLISATNKNIEFLTKVNLNDYKDEGVKNPISEVIDFKAVLKKYVSSFGSQAKNGTEKDLNDISKQGYKSNDEIQNSDVTFKDNLEKLKKITNTINGQRSENEQKKEY</sequence>
<dbReference type="GO" id="GO:0016020">
    <property type="term" value="C:membrane"/>
    <property type="evidence" value="ECO:0007669"/>
    <property type="project" value="InterPro"/>
</dbReference>
<organism evidence="8 9">
    <name type="scientific">Ruminiclostridium sufflavum DSM 19573</name>
    <dbReference type="NCBI Taxonomy" id="1121337"/>
    <lineage>
        <taxon>Bacteria</taxon>
        <taxon>Bacillati</taxon>
        <taxon>Bacillota</taxon>
        <taxon>Clostridia</taxon>
        <taxon>Eubacteriales</taxon>
        <taxon>Oscillospiraceae</taxon>
        <taxon>Ruminiclostridium</taxon>
    </lineage>
</organism>
<dbReference type="RefSeq" id="WP_110460512.1">
    <property type="nucleotide sequence ID" value="NZ_QKMR01000002.1"/>
</dbReference>
<comment type="caution">
    <text evidence="8">The sequence shown here is derived from an EMBL/GenBank/DDBJ whole genome shotgun (WGS) entry which is preliminary data.</text>
</comment>
<feature type="transmembrane region" description="Helical" evidence="7">
    <location>
        <begin position="6"/>
        <end position="27"/>
    </location>
</feature>
<dbReference type="Proteomes" id="UP000248132">
    <property type="component" value="Unassembled WGS sequence"/>
</dbReference>
<keyword evidence="8" id="KW-0969">Cilium</keyword>
<evidence type="ECO:0000256" key="1">
    <source>
        <dbReference type="ARBA" id="ARBA00004236"/>
    </source>
</evidence>
<keyword evidence="4 7" id="KW-1133">Transmembrane helix</keyword>
<keyword evidence="2" id="KW-1003">Cell membrane</keyword>
<feature type="region of interest" description="Disordered" evidence="6">
    <location>
        <begin position="113"/>
        <end position="137"/>
    </location>
</feature>